<evidence type="ECO:0000313" key="1">
    <source>
        <dbReference type="EMBL" id="AVD99673.1"/>
    </source>
</evidence>
<sequence length="57" mass="6613">MNTPTLIEPDTYKAREEISKMAEEQGFSSFHIHGTHVIGYHDYNDCGGHEICRWWSS</sequence>
<accession>A0A2L1IX33</accession>
<evidence type="ECO:0000313" key="2">
    <source>
        <dbReference type="Proteomes" id="UP000240246"/>
    </source>
</evidence>
<dbReference type="Proteomes" id="UP000240246">
    <property type="component" value="Segment"/>
</dbReference>
<reference evidence="2" key="1">
    <citation type="submission" date="2018-01" db="EMBL/GenBank/DDBJ databases">
        <authorList>
            <person name="Gaut B.S."/>
            <person name="Morton B.R."/>
            <person name="Clegg M.T."/>
            <person name="Duvall M.R."/>
        </authorList>
    </citation>
    <scope>NUCLEOTIDE SEQUENCE [LARGE SCALE GENOMIC DNA]</scope>
</reference>
<dbReference type="EMBL" id="MG757156">
    <property type="protein sequence ID" value="AVD99673.1"/>
    <property type="molecule type" value="Genomic_DNA"/>
</dbReference>
<organism evidence="1 2">
    <name type="scientific">Mycobacterium phage Cuke</name>
    <dbReference type="NCBI Taxonomy" id="2079417"/>
    <lineage>
        <taxon>Viruses</taxon>
        <taxon>Duplodnaviria</taxon>
        <taxon>Heunggongvirae</taxon>
        <taxon>Uroviricota</taxon>
        <taxon>Caudoviricetes</taxon>
        <taxon>Cukevirus</taxon>
        <taxon>Cukevirus cuke</taxon>
    </lineage>
</organism>
<name>A0A2L1IX33_9CAUD</name>
<proteinExistence type="predicted"/>
<gene>
    <name evidence="1" type="ORF">SEA_CUKE_55</name>
</gene>
<protein>
    <submittedName>
        <fullName evidence="1">Uncharacterized protein</fullName>
    </submittedName>
</protein>
<keyword evidence="2" id="KW-1185">Reference proteome</keyword>